<dbReference type="SUPFAM" id="SSF52047">
    <property type="entry name" value="RNI-like"/>
    <property type="match status" value="1"/>
</dbReference>
<gene>
    <name evidence="1" type="ORF">FIBSPDRAFT_1041615</name>
</gene>
<evidence type="ECO:0000313" key="1">
    <source>
        <dbReference type="EMBL" id="KZP25120.1"/>
    </source>
</evidence>
<keyword evidence="2" id="KW-1185">Reference proteome</keyword>
<organism evidence="1 2">
    <name type="scientific">Athelia psychrophila</name>
    <dbReference type="NCBI Taxonomy" id="1759441"/>
    <lineage>
        <taxon>Eukaryota</taxon>
        <taxon>Fungi</taxon>
        <taxon>Dikarya</taxon>
        <taxon>Basidiomycota</taxon>
        <taxon>Agaricomycotina</taxon>
        <taxon>Agaricomycetes</taxon>
        <taxon>Agaricomycetidae</taxon>
        <taxon>Atheliales</taxon>
        <taxon>Atheliaceae</taxon>
        <taxon>Athelia</taxon>
    </lineage>
</organism>
<name>A0A166NKZ3_9AGAM</name>
<dbReference type="AlphaFoldDB" id="A0A166NKZ3"/>
<sequence length="301" mass="34663">MLETLRIELWEHSAPSPMDLFAHAPRLRDFTAGERVTEKSLTIPWDQLQHFFINRNTNQPRQVLALLALVSNVERAQFRVSTIGSVSPHTEAPGSVQLRNLRSLIVDFHNMDPLPFMAILHMPNIRELSLAIDRPLESLRPFWASLSSHGTLEKLALYWNNVLARIAKYRLDMPDIVHVLEDVKQLRVLELPQSGPTFISEDFLQRFALLDQSRAPILGPNLQTLLFHYLYGIDFQSFARTLQSRFPPGSEVTLKTVTILCPRRDLASTLETFQESVWWDQIRDVGINIQLQASESYAVWW</sequence>
<dbReference type="EMBL" id="KV417522">
    <property type="protein sequence ID" value="KZP25120.1"/>
    <property type="molecule type" value="Genomic_DNA"/>
</dbReference>
<evidence type="ECO:0000313" key="2">
    <source>
        <dbReference type="Proteomes" id="UP000076532"/>
    </source>
</evidence>
<proteinExistence type="predicted"/>
<dbReference type="Proteomes" id="UP000076532">
    <property type="component" value="Unassembled WGS sequence"/>
</dbReference>
<accession>A0A166NKZ3</accession>
<evidence type="ECO:0008006" key="3">
    <source>
        <dbReference type="Google" id="ProtNLM"/>
    </source>
</evidence>
<reference evidence="1 2" key="1">
    <citation type="journal article" date="2016" name="Mol. Biol. Evol.">
        <title>Comparative Genomics of Early-Diverging Mushroom-Forming Fungi Provides Insights into the Origins of Lignocellulose Decay Capabilities.</title>
        <authorList>
            <person name="Nagy L.G."/>
            <person name="Riley R."/>
            <person name="Tritt A."/>
            <person name="Adam C."/>
            <person name="Daum C."/>
            <person name="Floudas D."/>
            <person name="Sun H."/>
            <person name="Yadav J.S."/>
            <person name="Pangilinan J."/>
            <person name="Larsson K.H."/>
            <person name="Matsuura K."/>
            <person name="Barry K."/>
            <person name="Labutti K."/>
            <person name="Kuo R."/>
            <person name="Ohm R.A."/>
            <person name="Bhattacharya S.S."/>
            <person name="Shirouzu T."/>
            <person name="Yoshinaga Y."/>
            <person name="Martin F.M."/>
            <person name="Grigoriev I.V."/>
            <person name="Hibbett D.S."/>
        </authorList>
    </citation>
    <scope>NUCLEOTIDE SEQUENCE [LARGE SCALE GENOMIC DNA]</scope>
    <source>
        <strain evidence="1 2">CBS 109695</strain>
    </source>
</reference>
<protein>
    <recommendedName>
        <fullName evidence="3">F-box domain-containing protein</fullName>
    </recommendedName>
</protein>